<feature type="domain" description="PAC" evidence="12">
    <location>
        <begin position="185"/>
        <end position="237"/>
    </location>
</feature>
<evidence type="ECO:0000256" key="3">
    <source>
        <dbReference type="ARBA" id="ARBA00022553"/>
    </source>
</evidence>
<sequence>MNSKGNRSDQAAALADTIGLSRTGTDRGESAPAMQTLRHQAGEIRNELTALSEQGLKALSPDTTLQILLELQTRQLELESRIERLSRTQAAEFRRHPVKETTESGLQLLSVVLDALPIGVAITDTKGGCILTNAAYEQVWGNPRPEARSVDDYAAYRAWWDGTGKPVAPEEWASAVASRQGEAAVGQVMRLQRFDGSEIFVINSASPIHDGKGAIVGSAVAIQDITEMKQAELALRQKEEDFARAQAVGSIGSWRFDVRRNVLIWSDETYRIFGIPAGTPLTYETFLSKLHPQDRAGVNSSWKEALRGKPYDVEHRIVVDDQVKWVREKAYLELDHENRVVGGFGITQDISERKLVEAALRQSEERYRLLAETMLQGVVHQDGDGTIIAMNHAAENILGKSRAEFLNITSVDTEHDTIRDNGEPFPGLEHPSMIALQTGKPVRHVVMGVFNPRLGAYRWIRIDAMPVFAQGEDAPSEVYTVFEDITEHREAEAALRKNERTMRTLIDAATESIWLFGLHGEVLAANETAASRFGMSVEELVGRKWQSFVPAELVASRTAQINEIIDSGRPVSFEDIRNGICFDHTAYPVRNDNGTITAVAFFSRDITERKLAEKALRESREQLQALNNDLEQRVERRTLELQETQRQFLHAEKLAAIGKLSASIAHEFNNPLQGIQSVLKGLRKRAILEEEDRELLEEAIKESDRIKDLIRSLQEFNRPSSGTMKLVDLHQVLDSMLLLHKSDFRRKRISLTLDYARRLPQIQAVADQIKQVLLNLLTNAVDACQQRGGVITIRTWQKDEDTVAVAIRDSGVGMKADALDRIFQPFYTTKPEVKGTGLGLSVCHGIIKKHRGAICVDSQPGMGSTFTILLPIRNSVAD</sequence>
<evidence type="ECO:0000256" key="1">
    <source>
        <dbReference type="ARBA" id="ARBA00000085"/>
    </source>
</evidence>
<dbReference type="PANTHER" id="PTHR43065:SF46">
    <property type="entry name" value="C4-DICARBOXYLATE TRANSPORT SENSOR PROTEIN DCTB"/>
    <property type="match status" value="1"/>
</dbReference>
<dbReference type="InterPro" id="IPR005467">
    <property type="entry name" value="His_kinase_dom"/>
</dbReference>
<dbReference type="InterPro" id="IPR003594">
    <property type="entry name" value="HATPase_dom"/>
</dbReference>
<dbReference type="SUPFAM" id="SSF55874">
    <property type="entry name" value="ATPase domain of HSP90 chaperone/DNA topoisomerase II/histidine kinase"/>
    <property type="match status" value="1"/>
</dbReference>
<keyword evidence="9" id="KW-0175">Coiled coil</keyword>
<dbReference type="SMART" id="SM00387">
    <property type="entry name" value="HATPase_c"/>
    <property type="match status" value="1"/>
</dbReference>
<evidence type="ECO:0000256" key="7">
    <source>
        <dbReference type="ARBA" id="ARBA00022840"/>
    </source>
</evidence>
<reference evidence="14 15" key="1">
    <citation type="submission" date="2020-08" db="EMBL/GenBank/DDBJ databases">
        <title>Genomic Encyclopedia of Type Strains, Phase IV (KMG-IV): sequencing the most valuable type-strain genomes for metagenomic binning, comparative biology and taxonomic classification.</title>
        <authorList>
            <person name="Goeker M."/>
        </authorList>
    </citation>
    <scope>NUCLEOTIDE SEQUENCE [LARGE SCALE GENOMIC DNA]</scope>
    <source>
        <strain evidence="14 15">DSM 28570</strain>
    </source>
</reference>
<organism evidence="14 15">
    <name type="scientific">Desulfoprunum benzoelyticum</name>
    <dbReference type="NCBI Taxonomy" id="1506996"/>
    <lineage>
        <taxon>Bacteria</taxon>
        <taxon>Pseudomonadati</taxon>
        <taxon>Thermodesulfobacteriota</taxon>
        <taxon>Desulfobulbia</taxon>
        <taxon>Desulfobulbales</taxon>
        <taxon>Desulfobulbaceae</taxon>
        <taxon>Desulfoprunum</taxon>
    </lineage>
</organism>
<dbReference type="Gene3D" id="1.10.287.130">
    <property type="match status" value="1"/>
</dbReference>
<feature type="domain" description="CARD" evidence="13">
    <location>
        <begin position="641"/>
        <end position="715"/>
    </location>
</feature>
<dbReference type="InterPro" id="IPR036097">
    <property type="entry name" value="HisK_dim/P_sf"/>
</dbReference>
<gene>
    <name evidence="14" type="ORF">HNQ81_001557</name>
</gene>
<dbReference type="SMART" id="SM00086">
    <property type="entry name" value="PAC"/>
    <property type="match status" value="4"/>
</dbReference>
<dbReference type="EMBL" id="JACHEO010000007">
    <property type="protein sequence ID" value="MBB5347828.1"/>
    <property type="molecule type" value="Genomic_DNA"/>
</dbReference>
<keyword evidence="8" id="KW-0902">Two-component regulatory system</keyword>
<feature type="domain" description="PAC" evidence="12">
    <location>
        <begin position="443"/>
        <end position="497"/>
    </location>
</feature>
<dbReference type="Gene3D" id="3.30.450.20">
    <property type="entry name" value="PAS domain"/>
    <property type="match status" value="4"/>
</dbReference>
<dbReference type="InterPro" id="IPR036890">
    <property type="entry name" value="HATPase_C_sf"/>
</dbReference>
<dbReference type="InterPro" id="IPR001610">
    <property type="entry name" value="PAC"/>
</dbReference>
<keyword evidence="6" id="KW-0418">Kinase</keyword>
<dbReference type="AlphaFoldDB" id="A0A840UYU6"/>
<dbReference type="PANTHER" id="PTHR43065">
    <property type="entry name" value="SENSOR HISTIDINE KINASE"/>
    <property type="match status" value="1"/>
</dbReference>
<evidence type="ECO:0000313" key="14">
    <source>
        <dbReference type="EMBL" id="MBB5347828.1"/>
    </source>
</evidence>
<proteinExistence type="predicted"/>
<dbReference type="Pfam" id="PF08448">
    <property type="entry name" value="PAS_4"/>
    <property type="match status" value="2"/>
</dbReference>
<dbReference type="RefSeq" id="WP_183349968.1">
    <property type="nucleotide sequence ID" value="NZ_JACHEO010000007.1"/>
</dbReference>
<dbReference type="Gene3D" id="2.10.70.100">
    <property type="match status" value="1"/>
</dbReference>
<dbReference type="GO" id="GO:0000155">
    <property type="term" value="F:phosphorelay sensor kinase activity"/>
    <property type="evidence" value="ECO:0007669"/>
    <property type="project" value="InterPro"/>
</dbReference>
<evidence type="ECO:0000256" key="2">
    <source>
        <dbReference type="ARBA" id="ARBA00012438"/>
    </source>
</evidence>
<evidence type="ECO:0000259" key="11">
    <source>
        <dbReference type="PROSITE" id="PS50112"/>
    </source>
</evidence>
<evidence type="ECO:0000256" key="4">
    <source>
        <dbReference type="ARBA" id="ARBA00022679"/>
    </source>
</evidence>
<dbReference type="Proteomes" id="UP000539642">
    <property type="component" value="Unassembled WGS sequence"/>
</dbReference>
<dbReference type="InterPro" id="IPR013655">
    <property type="entry name" value="PAS_fold_3"/>
</dbReference>
<feature type="domain" description="PAS" evidence="11">
    <location>
        <begin position="498"/>
        <end position="568"/>
    </location>
</feature>
<dbReference type="PRINTS" id="PR00344">
    <property type="entry name" value="BCTRLSENSOR"/>
</dbReference>
<dbReference type="InterPro" id="IPR001315">
    <property type="entry name" value="CARD"/>
</dbReference>
<dbReference type="PROSITE" id="PS50209">
    <property type="entry name" value="CARD"/>
    <property type="match status" value="1"/>
</dbReference>
<dbReference type="PROSITE" id="PS50113">
    <property type="entry name" value="PAC"/>
    <property type="match status" value="4"/>
</dbReference>
<keyword evidence="4" id="KW-0808">Transferase</keyword>
<dbReference type="InterPro" id="IPR000014">
    <property type="entry name" value="PAS"/>
</dbReference>
<dbReference type="SUPFAM" id="SSF47384">
    <property type="entry name" value="Homodimeric domain of signal transducing histidine kinase"/>
    <property type="match status" value="1"/>
</dbReference>
<name>A0A840UYU6_9BACT</name>
<dbReference type="Pfam" id="PF02518">
    <property type="entry name" value="HATPase_c"/>
    <property type="match status" value="1"/>
</dbReference>
<dbReference type="Pfam" id="PF00512">
    <property type="entry name" value="HisKA"/>
    <property type="match status" value="1"/>
</dbReference>
<evidence type="ECO:0000256" key="8">
    <source>
        <dbReference type="ARBA" id="ARBA00023012"/>
    </source>
</evidence>
<comment type="caution">
    <text evidence="14">The sequence shown here is derived from an EMBL/GenBank/DDBJ whole genome shotgun (WGS) entry which is preliminary data.</text>
</comment>
<feature type="domain" description="Histidine kinase" evidence="10">
    <location>
        <begin position="663"/>
        <end position="874"/>
    </location>
</feature>
<dbReference type="InterPro" id="IPR013656">
    <property type="entry name" value="PAS_4"/>
</dbReference>
<dbReference type="CDD" id="cd00130">
    <property type="entry name" value="PAS"/>
    <property type="match status" value="2"/>
</dbReference>
<dbReference type="Gene3D" id="3.30.565.10">
    <property type="entry name" value="Histidine kinase-like ATPase, C-terminal domain"/>
    <property type="match status" value="1"/>
</dbReference>
<feature type="domain" description="PAC" evidence="12">
    <location>
        <begin position="309"/>
        <end position="362"/>
    </location>
</feature>
<evidence type="ECO:0000256" key="9">
    <source>
        <dbReference type="SAM" id="Coils"/>
    </source>
</evidence>
<dbReference type="PROSITE" id="PS50109">
    <property type="entry name" value="HIS_KIN"/>
    <property type="match status" value="1"/>
</dbReference>
<comment type="catalytic activity">
    <reaction evidence="1">
        <text>ATP + protein L-histidine = ADP + protein N-phospho-L-histidine.</text>
        <dbReference type="EC" id="2.7.13.3"/>
    </reaction>
</comment>
<feature type="coiled-coil region" evidence="9">
    <location>
        <begin position="34"/>
        <end position="88"/>
    </location>
</feature>
<evidence type="ECO:0000259" key="12">
    <source>
        <dbReference type="PROSITE" id="PS50113"/>
    </source>
</evidence>
<dbReference type="InterPro" id="IPR000700">
    <property type="entry name" value="PAS-assoc_C"/>
</dbReference>
<dbReference type="InterPro" id="IPR035965">
    <property type="entry name" value="PAS-like_dom_sf"/>
</dbReference>
<evidence type="ECO:0000259" key="10">
    <source>
        <dbReference type="PROSITE" id="PS50109"/>
    </source>
</evidence>
<dbReference type="InterPro" id="IPR003661">
    <property type="entry name" value="HisK_dim/P_dom"/>
</dbReference>
<feature type="coiled-coil region" evidence="9">
    <location>
        <begin position="609"/>
        <end position="647"/>
    </location>
</feature>
<dbReference type="EC" id="2.7.13.3" evidence="2"/>
<dbReference type="Pfam" id="PF13188">
    <property type="entry name" value="PAS_8"/>
    <property type="match status" value="1"/>
</dbReference>
<feature type="domain" description="PAC" evidence="12">
    <location>
        <begin position="557"/>
        <end position="618"/>
    </location>
</feature>
<dbReference type="Pfam" id="PF08447">
    <property type="entry name" value="PAS_3"/>
    <property type="match status" value="1"/>
</dbReference>
<feature type="domain" description="PAS" evidence="11">
    <location>
        <begin position="363"/>
        <end position="407"/>
    </location>
</feature>
<dbReference type="InterPro" id="IPR004358">
    <property type="entry name" value="Sig_transdc_His_kin-like_C"/>
</dbReference>
<dbReference type="CDD" id="cd00082">
    <property type="entry name" value="HisKA"/>
    <property type="match status" value="1"/>
</dbReference>
<keyword evidence="3" id="KW-0597">Phosphoprotein</keyword>
<dbReference type="NCBIfam" id="TIGR00229">
    <property type="entry name" value="sensory_box"/>
    <property type="match status" value="3"/>
</dbReference>
<keyword evidence="7" id="KW-0067">ATP-binding</keyword>
<evidence type="ECO:0000313" key="15">
    <source>
        <dbReference type="Proteomes" id="UP000539642"/>
    </source>
</evidence>
<dbReference type="PROSITE" id="PS50112">
    <property type="entry name" value="PAS"/>
    <property type="match status" value="2"/>
</dbReference>
<dbReference type="SUPFAM" id="SSF55785">
    <property type="entry name" value="PYP-like sensor domain (PAS domain)"/>
    <property type="match status" value="4"/>
</dbReference>
<keyword evidence="5" id="KW-0547">Nucleotide-binding</keyword>
<accession>A0A840UYU6</accession>
<evidence type="ECO:0000259" key="13">
    <source>
        <dbReference type="PROSITE" id="PS50209"/>
    </source>
</evidence>
<dbReference type="SMART" id="SM00388">
    <property type="entry name" value="HisKA"/>
    <property type="match status" value="1"/>
</dbReference>
<keyword evidence="15" id="KW-1185">Reference proteome</keyword>
<evidence type="ECO:0000256" key="6">
    <source>
        <dbReference type="ARBA" id="ARBA00022777"/>
    </source>
</evidence>
<evidence type="ECO:0000256" key="5">
    <source>
        <dbReference type="ARBA" id="ARBA00022741"/>
    </source>
</evidence>
<dbReference type="SMART" id="SM00091">
    <property type="entry name" value="PAS"/>
    <property type="match status" value="4"/>
</dbReference>
<protein>
    <recommendedName>
        <fullName evidence="2">histidine kinase</fullName>
        <ecNumber evidence="2">2.7.13.3</ecNumber>
    </recommendedName>
</protein>